<protein>
    <recommendedName>
        <fullName evidence="2">BTB domain-containing protein</fullName>
    </recommendedName>
</protein>
<organism evidence="3 4">
    <name type="scientific">Cristinia sonorae</name>
    <dbReference type="NCBI Taxonomy" id="1940300"/>
    <lineage>
        <taxon>Eukaryota</taxon>
        <taxon>Fungi</taxon>
        <taxon>Dikarya</taxon>
        <taxon>Basidiomycota</taxon>
        <taxon>Agaricomycotina</taxon>
        <taxon>Agaricomycetes</taxon>
        <taxon>Agaricomycetidae</taxon>
        <taxon>Agaricales</taxon>
        <taxon>Pleurotineae</taxon>
        <taxon>Stephanosporaceae</taxon>
        <taxon>Cristinia</taxon>
    </lineage>
</organism>
<reference evidence="3" key="1">
    <citation type="journal article" date="2021" name="New Phytol.">
        <title>Evolutionary innovations through gain and loss of genes in the ectomycorrhizal Boletales.</title>
        <authorList>
            <person name="Wu G."/>
            <person name="Miyauchi S."/>
            <person name="Morin E."/>
            <person name="Kuo A."/>
            <person name="Drula E."/>
            <person name="Varga T."/>
            <person name="Kohler A."/>
            <person name="Feng B."/>
            <person name="Cao Y."/>
            <person name="Lipzen A."/>
            <person name="Daum C."/>
            <person name="Hundley H."/>
            <person name="Pangilinan J."/>
            <person name="Johnson J."/>
            <person name="Barry K."/>
            <person name="LaButti K."/>
            <person name="Ng V."/>
            <person name="Ahrendt S."/>
            <person name="Min B."/>
            <person name="Choi I.G."/>
            <person name="Park H."/>
            <person name="Plett J.M."/>
            <person name="Magnuson J."/>
            <person name="Spatafora J.W."/>
            <person name="Nagy L.G."/>
            <person name="Henrissat B."/>
            <person name="Grigoriev I.V."/>
            <person name="Yang Z.L."/>
            <person name="Xu J."/>
            <person name="Martin F.M."/>
        </authorList>
    </citation>
    <scope>NUCLEOTIDE SEQUENCE</scope>
    <source>
        <strain evidence="3">KKN 215</strain>
    </source>
</reference>
<dbReference type="InterPro" id="IPR000210">
    <property type="entry name" value="BTB/POZ_dom"/>
</dbReference>
<dbReference type="Proteomes" id="UP000813824">
    <property type="component" value="Unassembled WGS sequence"/>
</dbReference>
<dbReference type="SUPFAM" id="SSF54695">
    <property type="entry name" value="POZ domain"/>
    <property type="match status" value="1"/>
</dbReference>
<gene>
    <name evidence="3" type="ORF">BXZ70DRAFT_1008774</name>
</gene>
<evidence type="ECO:0000256" key="1">
    <source>
        <dbReference type="SAM" id="MobiDB-lite"/>
    </source>
</evidence>
<keyword evidence="4" id="KW-1185">Reference proteome</keyword>
<comment type="caution">
    <text evidence="3">The sequence shown here is derived from an EMBL/GenBank/DDBJ whole genome shotgun (WGS) entry which is preliminary data.</text>
</comment>
<dbReference type="PROSITE" id="PS50097">
    <property type="entry name" value="BTB"/>
    <property type="match status" value="1"/>
</dbReference>
<proteinExistence type="predicted"/>
<feature type="domain" description="BTB" evidence="2">
    <location>
        <begin position="67"/>
        <end position="146"/>
    </location>
</feature>
<name>A0A8K0UP89_9AGAR</name>
<dbReference type="Gene3D" id="3.30.710.10">
    <property type="entry name" value="Potassium Channel Kv1.1, Chain A"/>
    <property type="match status" value="1"/>
</dbReference>
<sequence>MDNASGQPPRASILGPYNHVSCSPWRAPSSLGRRTFSVFHRLLSSTSTMSSSSVPESAFERGDPWMEDGSIVLKAGNTCFRVHRTVLARNAEVFADMFDMPQPDPKTVDDGQVMIEGCIVVELLDHPTELGHFLRACYDGWSYFQRNSILPVEVVIAFIRLGTKYQALHLREEGVLRLPGLVHSLSQHEEASDAYSRSRQRRDLNKLANLVLTHDLAGFLPQVLYACLQVSDDLIQDSETPQSSASSDDDYSTGLEPPEELLPMNIQHILSVKPHLIAHTEQIISNLPITLGRTKMCTRNRLPGSELCWSILPPSTPLCTPERWLDAWLAGVEKAARAKCPTMCMMNARVFHRKKLEEFRRKLPQYFGLAD</sequence>
<dbReference type="EMBL" id="JAEVFJ010000018">
    <property type="protein sequence ID" value="KAH8099793.1"/>
    <property type="molecule type" value="Genomic_DNA"/>
</dbReference>
<accession>A0A8K0UP89</accession>
<dbReference type="OrthoDB" id="3027208at2759"/>
<dbReference type="InterPro" id="IPR011333">
    <property type="entry name" value="SKP1/BTB/POZ_sf"/>
</dbReference>
<dbReference type="AlphaFoldDB" id="A0A8K0UP89"/>
<feature type="region of interest" description="Disordered" evidence="1">
    <location>
        <begin position="238"/>
        <end position="257"/>
    </location>
</feature>
<evidence type="ECO:0000313" key="4">
    <source>
        <dbReference type="Proteomes" id="UP000813824"/>
    </source>
</evidence>
<evidence type="ECO:0000259" key="2">
    <source>
        <dbReference type="PROSITE" id="PS50097"/>
    </source>
</evidence>
<evidence type="ECO:0000313" key="3">
    <source>
        <dbReference type="EMBL" id="KAH8099793.1"/>
    </source>
</evidence>